<keyword evidence="2" id="KW-1185">Reference proteome</keyword>
<dbReference type="Proteomes" id="UP000265520">
    <property type="component" value="Unassembled WGS sequence"/>
</dbReference>
<name>A0A392U7L0_9FABA</name>
<proteinExistence type="predicted"/>
<feature type="non-terminal residue" evidence="1">
    <location>
        <position position="30"/>
    </location>
</feature>
<accession>A0A392U7L0</accession>
<keyword evidence="1" id="KW-0675">Receptor</keyword>
<dbReference type="AlphaFoldDB" id="A0A392U7L0"/>
<organism evidence="1 2">
    <name type="scientific">Trifolium medium</name>
    <dbReference type="NCBI Taxonomy" id="97028"/>
    <lineage>
        <taxon>Eukaryota</taxon>
        <taxon>Viridiplantae</taxon>
        <taxon>Streptophyta</taxon>
        <taxon>Embryophyta</taxon>
        <taxon>Tracheophyta</taxon>
        <taxon>Spermatophyta</taxon>
        <taxon>Magnoliopsida</taxon>
        <taxon>eudicotyledons</taxon>
        <taxon>Gunneridae</taxon>
        <taxon>Pentapetalae</taxon>
        <taxon>rosids</taxon>
        <taxon>fabids</taxon>
        <taxon>Fabales</taxon>
        <taxon>Fabaceae</taxon>
        <taxon>Papilionoideae</taxon>
        <taxon>50 kb inversion clade</taxon>
        <taxon>NPAAA clade</taxon>
        <taxon>Hologalegina</taxon>
        <taxon>IRL clade</taxon>
        <taxon>Trifolieae</taxon>
        <taxon>Trifolium</taxon>
    </lineage>
</organism>
<sequence>MVYENLQDFYRMIAIDISSNKISGEIPRMI</sequence>
<evidence type="ECO:0000313" key="2">
    <source>
        <dbReference type="Proteomes" id="UP000265520"/>
    </source>
</evidence>
<protein>
    <submittedName>
        <fullName evidence="1">Receptor-like protein</fullName>
    </submittedName>
</protein>
<dbReference type="EMBL" id="LXQA010722640">
    <property type="protein sequence ID" value="MCI67735.1"/>
    <property type="molecule type" value="Genomic_DNA"/>
</dbReference>
<comment type="caution">
    <text evidence="1">The sequence shown here is derived from an EMBL/GenBank/DDBJ whole genome shotgun (WGS) entry which is preliminary data.</text>
</comment>
<evidence type="ECO:0000313" key="1">
    <source>
        <dbReference type="EMBL" id="MCI67735.1"/>
    </source>
</evidence>
<reference evidence="1 2" key="1">
    <citation type="journal article" date="2018" name="Front. Plant Sci.">
        <title>Red Clover (Trifolium pratense) and Zigzag Clover (T. medium) - A Picture of Genomic Similarities and Differences.</title>
        <authorList>
            <person name="Dluhosova J."/>
            <person name="Istvanek J."/>
            <person name="Nedelnik J."/>
            <person name="Repkova J."/>
        </authorList>
    </citation>
    <scope>NUCLEOTIDE SEQUENCE [LARGE SCALE GENOMIC DNA]</scope>
    <source>
        <strain evidence="2">cv. 10/8</strain>
        <tissue evidence="1">Leaf</tissue>
    </source>
</reference>